<sequence>MEYLTEETRLRFADYKRAPHELFVDEPVERLAKSIVDGADLAVLSVRVQNDSKCCRSGERSRFLFDAFCGSQTAQSSSILATAGSSSVIETATSGNVLGRWVIVEECRSV</sequence>
<dbReference type="RefSeq" id="XP_023627106.1">
    <property type="nucleotide sequence ID" value="XM_023771338.1"/>
</dbReference>
<evidence type="ECO:0000313" key="2">
    <source>
        <dbReference type="Proteomes" id="UP000225277"/>
    </source>
</evidence>
<accession>A0A2D3V681</accession>
<dbReference type="EMBL" id="FJUY01000008">
    <property type="protein sequence ID" value="CZT20217.1"/>
    <property type="molecule type" value="Genomic_DNA"/>
</dbReference>
<evidence type="ECO:0000313" key="1">
    <source>
        <dbReference type="EMBL" id="CZT20217.1"/>
    </source>
</evidence>
<protein>
    <submittedName>
        <fullName evidence="1">Uncharacterized protein</fullName>
    </submittedName>
</protein>
<dbReference type="GeneID" id="35601219"/>
<gene>
    <name evidence="1" type="ORF">RCC_06074</name>
</gene>
<organism evidence="1 2">
    <name type="scientific">Ramularia collo-cygni</name>
    <dbReference type="NCBI Taxonomy" id="112498"/>
    <lineage>
        <taxon>Eukaryota</taxon>
        <taxon>Fungi</taxon>
        <taxon>Dikarya</taxon>
        <taxon>Ascomycota</taxon>
        <taxon>Pezizomycotina</taxon>
        <taxon>Dothideomycetes</taxon>
        <taxon>Dothideomycetidae</taxon>
        <taxon>Mycosphaerellales</taxon>
        <taxon>Mycosphaerellaceae</taxon>
        <taxon>Ramularia</taxon>
    </lineage>
</organism>
<dbReference type="AlphaFoldDB" id="A0A2D3V681"/>
<reference evidence="1 2" key="1">
    <citation type="submission" date="2016-03" db="EMBL/GenBank/DDBJ databases">
        <authorList>
            <person name="Ploux O."/>
        </authorList>
    </citation>
    <scope>NUCLEOTIDE SEQUENCE [LARGE SCALE GENOMIC DNA]</scope>
    <source>
        <strain evidence="1 2">URUG2</strain>
    </source>
</reference>
<keyword evidence="2" id="KW-1185">Reference proteome</keyword>
<proteinExistence type="predicted"/>
<dbReference type="Proteomes" id="UP000225277">
    <property type="component" value="Unassembled WGS sequence"/>
</dbReference>
<name>A0A2D3V681_9PEZI</name>